<keyword evidence="9" id="KW-1185">Reference proteome</keyword>
<evidence type="ECO:0000256" key="5">
    <source>
        <dbReference type="ARBA" id="ARBA00035648"/>
    </source>
</evidence>
<proteinExistence type="inferred from homology"/>
<keyword evidence="2" id="KW-0540">Nuclease</keyword>
<accession>A0ABV6GCT1</accession>
<reference evidence="8 9" key="1">
    <citation type="submission" date="2024-09" db="EMBL/GenBank/DDBJ databases">
        <authorList>
            <person name="Sun Q."/>
            <person name="Mori K."/>
        </authorList>
    </citation>
    <scope>NUCLEOTIDE SEQUENCE [LARGE SCALE GENOMIC DNA]</scope>
    <source>
        <strain evidence="8 9">CCM 7228</strain>
    </source>
</reference>
<evidence type="ECO:0000313" key="9">
    <source>
        <dbReference type="Proteomes" id="UP001589854"/>
    </source>
</evidence>
<dbReference type="InterPro" id="IPR013527">
    <property type="entry name" value="YicC-like_N"/>
</dbReference>
<dbReference type="Pfam" id="PF03755">
    <property type="entry name" value="YicC-like_N"/>
    <property type="match status" value="1"/>
</dbReference>
<dbReference type="PANTHER" id="PTHR30636:SF3">
    <property type="entry name" value="UPF0701 PROTEIN YICC"/>
    <property type="match status" value="1"/>
</dbReference>
<evidence type="ECO:0000256" key="2">
    <source>
        <dbReference type="ARBA" id="ARBA00022722"/>
    </source>
</evidence>
<evidence type="ECO:0000313" key="8">
    <source>
        <dbReference type="EMBL" id="MFC0271236.1"/>
    </source>
</evidence>
<comment type="caution">
    <text evidence="8">The sequence shown here is derived from an EMBL/GenBank/DDBJ whole genome shotgun (WGS) entry which is preliminary data.</text>
</comment>
<dbReference type="InterPro" id="IPR005229">
    <property type="entry name" value="YicC/YloC-like"/>
</dbReference>
<dbReference type="Proteomes" id="UP001589854">
    <property type="component" value="Unassembled WGS sequence"/>
</dbReference>
<dbReference type="EMBL" id="JBHLVO010000004">
    <property type="protein sequence ID" value="MFC0271236.1"/>
    <property type="molecule type" value="Genomic_DNA"/>
</dbReference>
<dbReference type="EC" id="3.1.-.-" evidence="8"/>
<feature type="domain" description="Endoribonuclease YicC-like C-terminal" evidence="7">
    <location>
        <begin position="175"/>
        <end position="291"/>
    </location>
</feature>
<dbReference type="PANTHER" id="PTHR30636">
    <property type="entry name" value="UPF0701 PROTEIN YICC"/>
    <property type="match status" value="1"/>
</dbReference>
<name>A0ABV6GCT1_9BACI</name>
<feature type="domain" description="Endoribonuclease YicC-like N-terminal" evidence="6">
    <location>
        <begin position="3"/>
        <end position="156"/>
    </location>
</feature>
<evidence type="ECO:0000259" key="7">
    <source>
        <dbReference type="Pfam" id="PF08340"/>
    </source>
</evidence>
<evidence type="ECO:0000256" key="4">
    <source>
        <dbReference type="ARBA" id="ARBA00022801"/>
    </source>
</evidence>
<evidence type="ECO:0000256" key="3">
    <source>
        <dbReference type="ARBA" id="ARBA00022759"/>
    </source>
</evidence>
<dbReference type="Pfam" id="PF08340">
    <property type="entry name" value="YicC-like_C"/>
    <property type="match status" value="1"/>
</dbReference>
<comment type="similarity">
    <text evidence="5">Belongs to the YicC/YloC family.</text>
</comment>
<sequence length="291" mass="33392">MVLSMTGFGRSVGEFDRGKLTVEIKSVNHRFSEISIKMPRQFLSIEDKIKKAITQSVHRGRVEAFIQCDGESLVERSIKVDWNLLEQYAVTLSTIKNQYNIQEPLTLNQLLAIDDVISINEETKIQDELEINLINVVYDAVLHLVTMRKAEGEQLKIDISKRLTQISIHTDELKRLAPLVIDSYREKVQKRISEYVTGIIDENRILTEVALFADRVDISEELTRIDSHIHQFLETLEVIGPIGRKLDFIVQELNREANTIGSKANDRQIAKVVVDIKSMIEKIKEQVQNIE</sequence>
<dbReference type="NCBIfam" id="TIGR00255">
    <property type="entry name" value="YicC/YloC family endoribonuclease"/>
    <property type="match status" value="1"/>
</dbReference>
<dbReference type="RefSeq" id="WP_378932055.1">
    <property type="nucleotide sequence ID" value="NZ_JBHLVO010000004.1"/>
</dbReference>
<evidence type="ECO:0000256" key="1">
    <source>
        <dbReference type="ARBA" id="ARBA00001968"/>
    </source>
</evidence>
<keyword evidence="4 8" id="KW-0378">Hydrolase</keyword>
<gene>
    <name evidence="8" type="ORF">ACFFIX_07205</name>
</gene>
<dbReference type="GO" id="GO:0016787">
    <property type="term" value="F:hydrolase activity"/>
    <property type="evidence" value="ECO:0007669"/>
    <property type="project" value="UniProtKB-KW"/>
</dbReference>
<dbReference type="InterPro" id="IPR013551">
    <property type="entry name" value="YicC-like_C"/>
</dbReference>
<evidence type="ECO:0000259" key="6">
    <source>
        <dbReference type="Pfam" id="PF03755"/>
    </source>
</evidence>
<comment type="cofactor">
    <cofactor evidence="1">
        <name>a divalent metal cation</name>
        <dbReference type="ChEBI" id="CHEBI:60240"/>
    </cofactor>
</comment>
<keyword evidence="3" id="KW-0255">Endonuclease</keyword>
<protein>
    <submittedName>
        <fullName evidence="8">YicC/YloC family endoribonuclease</fullName>
        <ecNumber evidence="8">3.1.-.-</ecNumber>
    </submittedName>
</protein>
<organism evidence="8 9">
    <name type="scientific">Metabacillus herbersteinensis</name>
    <dbReference type="NCBI Taxonomy" id="283816"/>
    <lineage>
        <taxon>Bacteria</taxon>
        <taxon>Bacillati</taxon>
        <taxon>Bacillota</taxon>
        <taxon>Bacilli</taxon>
        <taxon>Bacillales</taxon>
        <taxon>Bacillaceae</taxon>
        <taxon>Metabacillus</taxon>
    </lineage>
</organism>